<evidence type="ECO:0000256" key="1">
    <source>
        <dbReference type="ARBA" id="ARBA00000085"/>
    </source>
</evidence>
<gene>
    <name evidence="8" type="ORF">DXT89_09245</name>
</gene>
<dbReference type="SUPFAM" id="SSF47384">
    <property type="entry name" value="Homodimeric domain of signal transducing histidine kinase"/>
    <property type="match status" value="1"/>
</dbReference>
<dbReference type="SMART" id="SM00387">
    <property type="entry name" value="HATPase_c"/>
    <property type="match status" value="1"/>
</dbReference>
<dbReference type="Gene3D" id="3.30.565.10">
    <property type="entry name" value="Histidine kinase-like ATPase, C-terminal domain"/>
    <property type="match status" value="1"/>
</dbReference>
<dbReference type="InterPro" id="IPR005467">
    <property type="entry name" value="His_kinase_dom"/>
</dbReference>
<dbReference type="Pfam" id="PF00072">
    <property type="entry name" value="Response_reg"/>
    <property type="match status" value="1"/>
</dbReference>
<protein>
    <recommendedName>
        <fullName evidence="2">histidine kinase</fullName>
        <ecNumber evidence="2">2.7.13.3</ecNumber>
    </recommendedName>
</protein>
<dbReference type="Gene3D" id="1.10.287.130">
    <property type="match status" value="1"/>
</dbReference>
<evidence type="ECO:0000313" key="9">
    <source>
        <dbReference type="Proteomes" id="UP000436911"/>
    </source>
</evidence>
<dbReference type="InterPro" id="IPR036097">
    <property type="entry name" value="HisK_dim/P_sf"/>
</dbReference>
<dbReference type="EMBL" id="QUSG01000004">
    <property type="protein sequence ID" value="KAA3528219.1"/>
    <property type="molecule type" value="Genomic_DNA"/>
</dbReference>
<dbReference type="InterPro" id="IPR003594">
    <property type="entry name" value="HATPase_dom"/>
</dbReference>
<dbReference type="InterPro" id="IPR004358">
    <property type="entry name" value="Sig_transdc_His_kin-like_C"/>
</dbReference>
<dbReference type="PRINTS" id="PR00344">
    <property type="entry name" value="BCTRLSENSOR"/>
</dbReference>
<dbReference type="InterPro" id="IPR011006">
    <property type="entry name" value="CheY-like_superfamily"/>
</dbReference>
<keyword evidence="3 5" id="KW-0597">Phosphoprotein</keyword>
<dbReference type="InterPro" id="IPR003661">
    <property type="entry name" value="HisK_dim/P_dom"/>
</dbReference>
<organism evidence="8 9">
    <name type="scientific">Agrobacterium vitis</name>
    <name type="common">Rhizobium vitis</name>
    <dbReference type="NCBI Taxonomy" id="373"/>
    <lineage>
        <taxon>Bacteria</taxon>
        <taxon>Pseudomonadati</taxon>
        <taxon>Pseudomonadota</taxon>
        <taxon>Alphaproteobacteria</taxon>
        <taxon>Hyphomicrobiales</taxon>
        <taxon>Rhizobiaceae</taxon>
        <taxon>Rhizobium/Agrobacterium group</taxon>
        <taxon>Agrobacterium</taxon>
    </lineage>
</organism>
<dbReference type="PANTHER" id="PTHR45339:SF1">
    <property type="entry name" value="HYBRID SIGNAL TRANSDUCTION HISTIDINE KINASE J"/>
    <property type="match status" value="1"/>
</dbReference>
<dbReference type="SUPFAM" id="SSF55874">
    <property type="entry name" value="ATPase domain of HSP90 chaperone/DNA topoisomerase II/histidine kinase"/>
    <property type="match status" value="1"/>
</dbReference>
<dbReference type="PROSITE" id="PS50110">
    <property type="entry name" value="RESPONSE_REGULATORY"/>
    <property type="match status" value="1"/>
</dbReference>
<dbReference type="AlphaFoldDB" id="A0A368NYX7"/>
<evidence type="ECO:0000256" key="2">
    <source>
        <dbReference type="ARBA" id="ARBA00012438"/>
    </source>
</evidence>
<comment type="caution">
    <text evidence="8">The sequence shown here is derived from an EMBL/GenBank/DDBJ whole genome shotgun (WGS) entry which is preliminary data.</text>
</comment>
<dbReference type="GO" id="GO:0000155">
    <property type="term" value="F:phosphorelay sensor kinase activity"/>
    <property type="evidence" value="ECO:0007669"/>
    <property type="project" value="InterPro"/>
</dbReference>
<feature type="domain" description="Response regulatory" evidence="7">
    <location>
        <begin position="413"/>
        <end position="535"/>
    </location>
</feature>
<dbReference type="CDD" id="cd00082">
    <property type="entry name" value="HisKA"/>
    <property type="match status" value="1"/>
</dbReference>
<dbReference type="InterPro" id="IPR001789">
    <property type="entry name" value="Sig_transdc_resp-reg_receiver"/>
</dbReference>
<evidence type="ECO:0000259" key="6">
    <source>
        <dbReference type="PROSITE" id="PS50109"/>
    </source>
</evidence>
<evidence type="ECO:0000256" key="5">
    <source>
        <dbReference type="PROSITE-ProRule" id="PRU00169"/>
    </source>
</evidence>
<dbReference type="OrthoDB" id="9801651at2"/>
<proteinExistence type="predicted"/>
<dbReference type="PANTHER" id="PTHR45339">
    <property type="entry name" value="HYBRID SIGNAL TRANSDUCTION HISTIDINE KINASE J"/>
    <property type="match status" value="1"/>
</dbReference>
<dbReference type="InterPro" id="IPR036890">
    <property type="entry name" value="HATPase_C_sf"/>
</dbReference>
<evidence type="ECO:0000256" key="4">
    <source>
        <dbReference type="ARBA" id="ARBA00023012"/>
    </source>
</evidence>
<dbReference type="PROSITE" id="PS50109">
    <property type="entry name" value="HIS_KIN"/>
    <property type="match status" value="1"/>
</dbReference>
<dbReference type="SMART" id="SM00388">
    <property type="entry name" value="HisKA"/>
    <property type="match status" value="1"/>
</dbReference>
<comment type="catalytic activity">
    <reaction evidence="1">
        <text>ATP + protein L-histidine = ADP + protein N-phospho-L-histidine.</text>
        <dbReference type="EC" id="2.7.13.3"/>
    </reaction>
</comment>
<accession>A0A368NYX7</accession>
<evidence type="ECO:0000256" key="3">
    <source>
        <dbReference type="ARBA" id="ARBA00022553"/>
    </source>
</evidence>
<dbReference type="Pfam" id="PF00512">
    <property type="entry name" value="HisKA"/>
    <property type="match status" value="1"/>
</dbReference>
<dbReference type="Proteomes" id="UP000436911">
    <property type="component" value="Unassembled WGS sequence"/>
</dbReference>
<dbReference type="EC" id="2.7.13.3" evidence="2"/>
<dbReference type="SUPFAM" id="SSF52172">
    <property type="entry name" value="CheY-like"/>
    <property type="match status" value="1"/>
</dbReference>
<keyword evidence="4" id="KW-0902">Two-component regulatory system</keyword>
<sequence>MLSKTQSPVPPSIASAELVRTRLLATVSHEMRTPLNGILGMSHLLGRTDLSPEQRNYLSGIVQAGESLQQLIADLLDYTTLETGHFELHNQRVSPRRLIEGVVEMLSPRAHAKGIEIAATTQSGVPEEVDIDVARLRQVLFNVIGNAVKFTVEGGVLVSASCIGDELVVRVRDTGPGMTEEERTRLFVEFSQGGDPVQRSGGTGLGLFISQRLMMALGGSLSIIETVRGRGTSFEIRLPTKAIAQDRTVSQRQSLLSGSSVLLLAPDGPAAEGASMTIRTLGGFCHWAKKTEEALELLDQVERQEATLTDLIVDHRCISDYDANLARRLSGLGKIRRIYLVNPEERPVRPLTGFDAWLIRPLREQTLSDVLRGLMSGVDAAHVDAQDVGVSHAEVLQPGDVMAPGKQTPDVLNVLVGEDDFVNATLLRAVLQKAGHMVGVVNDFDALRREVALEEAVKLDLIITDLGMPGGDGSSVLRYVRMIEQLKRRPRCPILVLTGDLRDAARAEALTSGADLVLQKPVNPERLLNEIASLMKTHRTRLYG</sequence>
<feature type="domain" description="Histidine kinase" evidence="6">
    <location>
        <begin position="26"/>
        <end position="242"/>
    </location>
</feature>
<dbReference type="GeneID" id="60681364"/>
<name>A0A368NYX7_AGRVI</name>
<evidence type="ECO:0000259" key="7">
    <source>
        <dbReference type="PROSITE" id="PS50110"/>
    </source>
</evidence>
<dbReference type="RefSeq" id="WP_060719638.1">
    <property type="nucleotide sequence ID" value="NZ_CP055265.1"/>
</dbReference>
<dbReference type="Pfam" id="PF02518">
    <property type="entry name" value="HATPase_c"/>
    <property type="match status" value="1"/>
</dbReference>
<dbReference type="Gene3D" id="3.40.50.2300">
    <property type="match status" value="1"/>
</dbReference>
<evidence type="ECO:0000313" key="8">
    <source>
        <dbReference type="EMBL" id="KAA3528219.1"/>
    </source>
</evidence>
<feature type="modified residue" description="4-aspartylphosphate" evidence="5">
    <location>
        <position position="465"/>
    </location>
</feature>
<reference evidence="8 9" key="1">
    <citation type="submission" date="2018-08" db="EMBL/GenBank/DDBJ databases">
        <title>Genome sequencing of Agrobacterium vitis strain ICMP 10754.</title>
        <authorList>
            <person name="Visnovsky S.B."/>
            <person name="Pitman A.R."/>
        </authorList>
    </citation>
    <scope>NUCLEOTIDE SEQUENCE [LARGE SCALE GENOMIC DNA]</scope>
    <source>
        <strain evidence="8 9">ICMP 10754</strain>
    </source>
</reference>
<dbReference type="SMART" id="SM00448">
    <property type="entry name" value="REC"/>
    <property type="match status" value="1"/>
</dbReference>
<dbReference type="CDD" id="cd17546">
    <property type="entry name" value="REC_hyHK_CKI1_RcsC-like"/>
    <property type="match status" value="1"/>
</dbReference>